<sequence>MINSSLESPNQDKSNGDKSRFIALRKMILLPFDSSRLGNSKELLIIFLQLLDAEKLSKMFSTDCTVNINQETTSVKDGQWFYFVRLSLIQVNSGLCKTGSQS</sequence>
<dbReference type="EMBL" id="LLXJ01000116">
    <property type="protein sequence ID" value="PKC14832.1"/>
    <property type="molecule type" value="Genomic_DNA"/>
</dbReference>
<dbReference type="AlphaFoldDB" id="A0A2N0Q6Y3"/>
<proteinExistence type="predicted"/>
<comment type="caution">
    <text evidence="1">The sequence shown here is derived from an EMBL/GenBank/DDBJ whole genome shotgun (WGS) entry which is preliminary data.</text>
</comment>
<gene>
    <name evidence="1" type="ORF">RhiirA5_408952</name>
</gene>
<name>A0A2N0Q6Y3_9GLOM</name>
<evidence type="ECO:0000313" key="2">
    <source>
        <dbReference type="Proteomes" id="UP000232722"/>
    </source>
</evidence>
<accession>A0A2N0Q6Y3</accession>
<reference evidence="1 2" key="1">
    <citation type="submission" date="2016-04" db="EMBL/GenBank/DDBJ databases">
        <title>Genome analyses suggest a sexual origin of heterokaryosis in a supposedly ancient asexual fungus.</title>
        <authorList>
            <person name="Ropars J."/>
            <person name="Sedzielewska K."/>
            <person name="Noel J."/>
            <person name="Charron P."/>
            <person name="Farinelli L."/>
            <person name="Marton T."/>
            <person name="Kruger M."/>
            <person name="Pelin A."/>
            <person name="Brachmann A."/>
            <person name="Corradi N."/>
        </authorList>
    </citation>
    <scope>NUCLEOTIDE SEQUENCE [LARGE SCALE GENOMIC DNA]</scope>
    <source>
        <strain evidence="1 2">A5</strain>
    </source>
</reference>
<organism evidence="1 2">
    <name type="scientific">Rhizophagus irregularis</name>
    <dbReference type="NCBI Taxonomy" id="588596"/>
    <lineage>
        <taxon>Eukaryota</taxon>
        <taxon>Fungi</taxon>
        <taxon>Fungi incertae sedis</taxon>
        <taxon>Mucoromycota</taxon>
        <taxon>Glomeromycotina</taxon>
        <taxon>Glomeromycetes</taxon>
        <taxon>Glomerales</taxon>
        <taxon>Glomeraceae</taxon>
        <taxon>Rhizophagus</taxon>
    </lineage>
</organism>
<dbReference type="Proteomes" id="UP000232722">
    <property type="component" value="Unassembled WGS sequence"/>
</dbReference>
<protein>
    <submittedName>
        <fullName evidence="1">Uncharacterized protein</fullName>
    </submittedName>
</protein>
<reference evidence="1 2" key="2">
    <citation type="submission" date="2017-09" db="EMBL/GenBank/DDBJ databases">
        <title>Extensive intraspecific genome diversity in a model arbuscular mycorrhizal fungus.</title>
        <authorList>
            <person name="Chen E.C."/>
            <person name="Morin E."/>
            <person name="Beaudet D."/>
            <person name="Noel J."/>
            <person name="Ndikumana S."/>
            <person name="Charron P."/>
            <person name="St-Onge C."/>
            <person name="Giorgi J."/>
            <person name="Grigoriev I.V."/>
            <person name="Roux C."/>
            <person name="Martin F.M."/>
            <person name="Corradi N."/>
        </authorList>
    </citation>
    <scope>NUCLEOTIDE SEQUENCE [LARGE SCALE GENOMIC DNA]</scope>
    <source>
        <strain evidence="1 2">A5</strain>
    </source>
</reference>
<evidence type="ECO:0000313" key="1">
    <source>
        <dbReference type="EMBL" id="PKC14832.1"/>
    </source>
</evidence>